<name>A0AAE3KCC8_9GAMM</name>
<dbReference type="Gene3D" id="2.40.100.10">
    <property type="entry name" value="Cyclophilin-like"/>
    <property type="match status" value="1"/>
</dbReference>
<dbReference type="PROSITE" id="PS50072">
    <property type="entry name" value="CSA_PPIASE_2"/>
    <property type="match status" value="1"/>
</dbReference>
<evidence type="ECO:0000256" key="3">
    <source>
        <dbReference type="ARBA" id="ARBA00023235"/>
    </source>
</evidence>
<keyword evidence="3 4" id="KW-0413">Isomerase</keyword>
<dbReference type="InterPro" id="IPR002130">
    <property type="entry name" value="Cyclophilin-type_PPIase_dom"/>
</dbReference>
<feature type="signal peptide" evidence="4">
    <location>
        <begin position="1"/>
        <end position="24"/>
    </location>
</feature>
<comment type="function">
    <text evidence="4">PPIases accelerate the folding of proteins. It catalyzes the cis-trans isomerization of proline imidic peptide bonds in oligopeptides.</text>
</comment>
<dbReference type="AlphaFoldDB" id="A0AAE3KCC8"/>
<protein>
    <recommendedName>
        <fullName evidence="4">Peptidyl-prolyl cis-trans isomerase</fullName>
        <shortName evidence="4">PPIase</shortName>
        <ecNumber evidence="4">5.2.1.8</ecNumber>
    </recommendedName>
</protein>
<dbReference type="PRINTS" id="PR00153">
    <property type="entry name" value="CSAPPISMRASE"/>
</dbReference>
<dbReference type="Pfam" id="PF00160">
    <property type="entry name" value="Pro_isomerase"/>
    <property type="match status" value="1"/>
</dbReference>
<keyword evidence="7" id="KW-1185">Reference proteome</keyword>
<dbReference type="InterPro" id="IPR029000">
    <property type="entry name" value="Cyclophilin-like_dom_sf"/>
</dbReference>
<dbReference type="PANTHER" id="PTHR43246">
    <property type="entry name" value="PEPTIDYL-PROLYL CIS-TRANS ISOMERASE CYP38, CHLOROPLASTIC"/>
    <property type="match status" value="1"/>
</dbReference>
<dbReference type="EC" id="5.2.1.8" evidence="4"/>
<comment type="caution">
    <text evidence="6">The sequence shown here is derived from an EMBL/GenBank/DDBJ whole genome shotgun (WGS) entry which is preliminary data.</text>
</comment>
<reference evidence="6" key="1">
    <citation type="submission" date="2022-03" db="EMBL/GenBank/DDBJ databases">
        <title>Genomic Encyclopedia of Type Strains, Phase III (KMG-III): the genomes of soil and plant-associated and newly described type strains.</title>
        <authorList>
            <person name="Whitman W."/>
        </authorList>
    </citation>
    <scope>NUCLEOTIDE SEQUENCE</scope>
    <source>
        <strain evidence="6">ANL 6-2</strain>
    </source>
</reference>
<dbReference type="CDD" id="cd01920">
    <property type="entry name" value="cyclophilin_EcCYP_like"/>
    <property type="match status" value="1"/>
</dbReference>
<keyword evidence="2 4" id="KW-0697">Rotamase</keyword>
<evidence type="ECO:0000259" key="5">
    <source>
        <dbReference type="PROSITE" id="PS50072"/>
    </source>
</evidence>
<dbReference type="InterPro" id="IPR020892">
    <property type="entry name" value="Cyclophilin-type_PPIase_CS"/>
</dbReference>
<keyword evidence="4" id="KW-0732">Signal</keyword>
<evidence type="ECO:0000313" key="6">
    <source>
        <dbReference type="EMBL" id="MCP1674793.1"/>
    </source>
</evidence>
<comment type="catalytic activity">
    <reaction evidence="4">
        <text>[protein]-peptidylproline (omega=180) = [protein]-peptidylproline (omega=0)</text>
        <dbReference type="Rhea" id="RHEA:16237"/>
        <dbReference type="Rhea" id="RHEA-COMP:10747"/>
        <dbReference type="Rhea" id="RHEA-COMP:10748"/>
        <dbReference type="ChEBI" id="CHEBI:83833"/>
        <dbReference type="ChEBI" id="CHEBI:83834"/>
        <dbReference type="EC" id="5.2.1.8"/>
    </reaction>
</comment>
<proteinExistence type="inferred from homology"/>
<comment type="similarity">
    <text evidence="1 4">Belongs to the cyclophilin-type PPIase family.</text>
</comment>
<dbReference type="GO" id="GO:0003755">
    <property type="term" value="F:peptidyl-prolyl cis-trans isomerase activity"/>
    <property type="evidence" value="ECO:0007669"/>
    <property type="project" value="UniProtKB-UniRule"/>
</dbReference>
<dbReference type="PROSITE" id="PS00170">
    <property type="entry name" value="CSA_PPIASE_1"/>
    <property type="match status" value="1"/>
</dbReference>
<dbReference type="SUPFAM" id="SSF50891">
    <property type="entry name" value="Cyclophilin-like"/>
    <property type="match status" value="1"/>
</dbReference>
<feature type="chain" id="PRO_5041780054" description="Peptidyl-prolyl cis-trans isomerase" evidence="4">
    <location>
        <begin position="25"/>
        <end position="191"/>
    </location>
</feature>
<evidence type="ECO:0000256" key="2">
    <source>
        <dbReference type="ARBA" id="ARBA00023110"/>
    </source>
</evidence>
<organism evidence="6 7">
    <name type="scientific">Natronocella acetinitrilica</name>
    <dbReference type="NCBI Taxonomy" id="414046"/>
    <lineage>
        <taxon>Bacteria</taxon>
        <taxon>Pseudomonadati</taxon>
        <taxon>Pseudomonadota</taxon>
        <taxon>Gammaproteobacteria</taxon>
        <taxon>Chromatiales</taxon>
        <taxon>Ectothiorhodospiraceae</taxon>
        <taxon>Natronocella</taxon>
    </lineage>
</organism>
<accession>A0AAE3KCC8</accession>
<gene>
    <name evidence="6" type="ORF">J2T57_001931</name>
</gene>
<feature type="domain" description="PPIase cyclophilin-type" evidence="5">
    <location>
        <begin position="29"/>
        <end position="190"/>
    </location>
</feature>
<dbReference type="EMBL" id="JALJXV010000004">
    <property type="protein sequence ID" value="MCP1674793.1"/>
    <property type="molecule type" value="Genomic_DNA"/>
</dbReference>
<dbReference type="Proteomes" id="UP001205843">
    <property type="component" value="Unassembled WGS sequence"/>
</dbReference>
<evidence type="ECO:0000256" key="1">
    <source>
        <dbReference type="ARBA" id="ARBA00007365"/>
    </source>
</evidence>
<dbReference type="InterPro" id="IPR044665">
    <property type="entry name" value="E_coli_cyclophilin_A-like"/>
</dbReference>
<dbReference type="GO" id="GO:0006457">
    <property type="term" value="P:protein folding"/>
    <property type="evidence" value="ECO:0007669"/>
    <property type="project" value="InterPro"/>
</dbReference>
<evidence type="ECO:0000313" key="7">
    <source>
        <dbReference type="Proteomes" id="UP001205843"/>
    </source>
</evidence>
<sequence>MNRLIKPFMHALIAVGLLTGAAQADNTGDATMVVMETSHGDITLEFFPDEAPITVENFLRYVDDGFFDGTIFHRVIPGFVIQGGGFDADMQQQQTRDPIKNEADNGLKNERGMLSMARTQQVDSATSQFFINLADNAFLDHGERDFGYAVFARVSEGMDVIDRIAAQPTGSHGMHRDVPTEPIVVHKAYRK</sequence>
<evidence type="ECO:0000256" key="4">
    <source>
        <dbReference type="RuleBase" id="RU363019"/>
    </source>
</evidence>